<dbReference type="PIRSF" id="PIRSF005572">
    <property type="entry name" value="NifS"/>
    <property type="match status" value="1"/>
</dbReference>
<dbReference type="InterPro" id="IPR000192">
    <property type="entry name" value="Aminotrans_V_dom"/>
</dbReference>
<dbReference type="STRING" id="33033.NW74_00290"/>
<dbReference type="InterPro" id="IPR015421">
    <property type="entry name" value="PyrdxlP-dep_Trfase_major"/>
</dbReference>
<comment type="cofactor">
    <cofactor evidence="1">
        <name>pyridoxal 5'-phosphate</name>
        <dbReference type="ChEBI" id="CHEBI:597326"/>
    </cofactor>
</comment>
<comment type="similarity">
    <text evidence="2">Belongs to the class-V pyridoxal-phosphate-dependent aminotransferase family. Csd subfamily.</text>
</comment>
<dbReference type="PANTHER" id="PTHR43586">
    <property type="entry name" value="CYSTEINE DESULFURASE"/>
    <property type="match status" value="1"/>
</dbReference>
<proteinExistence type="inferred from homology"/>
<evidence type="ECO:0000256" key="6">
    <source>
        <dbReference type="ARBA" id="ARBA00050776"/>
    </source>
</evidence>
<dbReference type="InterPro" id="IPR016454">
    <property type="entry name" value="Cysteine_dSase"/>
</dbReference>
<dbReference type="InterPro" id="IPR010969">
    <property type="entry name" value="Cys_dSase-rel_unknwn_funct"/>
</dbReference>
<dbReference type="PANTHER" id="PTHR43586:SF4">
    <property type="entry name" value="ISOPENICILLIN N EPIMERASE"/>
    <property type="match status" value="1"/>
</dbReference>
<dbReference type="Gene3D" id="3.40.640.10">
    <property type="entry name" value="Type I PLP-dependent aspartate aminotransferase-like (Major domain)"/>
    <property type="match status" value="1"/>
</dbReference>
<evidence type="ECO:0000256" key="2">
    <source>
        <dbReference type="ARBA" id="ARBA00010447"/>
    </source>
</evidence>
<sequence length="382" mass="41945">MIYVDNGATTFPKPKTVTDKIMECSLGYAGNPGRSGHKLAMKMDSEIYEAREKICKLINGTEPLNVIFTFNGTDSLNLAIKGVLKKGDHVITTSMEHNSVLRPLNQMKKDGIIDLSIVYADKQGYVNPQKVCEAVAPNTKMIVTTHVSNVFGTIVDIKSIGTFCKENNILFLVDAAQSIGVLDIDVQDMNIDLLAFPGHKALFGTMGTGALYIKEGITVKPLKQGGTGSYSHSIDQPELYPDSLESGTPNGIGIVALSKGIDFINEVGLENIRNHEMQLKNHFIDLLKDNEDIILYGTLDDRQSAVVSLNVKDMDSSEVSYILSDEFDIYTRPGFHCAPLAHKSLGTDELGAIRFSFGYFNTIDDVENCVNALINIIERNKK</sequence>
<keyword evidence="4" id="KW-0808">Transferase</keyword>
<dbReference type="EC" id="2.8.1.7" evidence="3"/>
<evidence type="ECO:0000313" key="7">
    <source>
        <dbReference type="EMBL" id="AIZ35923.1"/>
    </source>
</evidence>
<accession>A0A0B4RZJ5</accession>
<dbReference type="SUPFAM" id="SSF53383">
    <property type="entry name" value="PLP-dependent transferases"/>
    <property type="match status" value="1"/>
</dbReference>
<dbReference type="InterPro" id="IPR010970">
    <property type="entry name" value="Cys_dSase_SufS"/>
</dbReference>
<dbReference type="NCBIfam" id="TIGR01977">
    <property type="entry name" value="am_tr_V_EF2568"/>
    <property type="match status" value="1"/>
</dbReference>
<evidence type="ECO:0000256" key="5">
    <source>
        <dbReference type="ARBA" id="ARBA00022898"/>
    </source>
</evidence>
<reference evidence="7 8" key="1">
    <citation type="submission" date="2014-10" db="EMBL/GenBank/DDBJ databases">
        <title>Complete genome sequence of Parvimonas micra KCOM 1535 (= ChDC B708).</title>
        <authorList>
            <person name="Kook J.-K."/>
            <person name="Park S.-N."/>
            <person name="Lim Y.K."/>
            <person name="Roh H."/>
        </authorList>
    </citation>
    <scope>NUCLEOTIDE SEQUENCE [LARGE SCALE GENOMIC DNA]</scope>
    <source>
        <strain evidence="8">KCOM 1535 / ChDC B708</strain>
    </source>
</reference>
<dbReference type="Pfam" id="PF00266">
    <property type="entry name" value="Aminotran_5"/>
    <property type="match status" value="1"/>
</dbReference>
<keyword evidence="8" id="KW-1185">Reference proteome</keyword>
<dbReference type="EMBL" id="CP009761">
    <property type="protein sequence ID" value="AIZ35923.1"/>
    <property type="molecule type" value="Genomic_DNA"/>
</dbReference>
<gene>
    <name evidence="7" type="ORF">NW74_00290</name>
</gene>
<dbReference type="GO" id="GO:0030170">
    <property type="term" value="F:pyridoxal phosphate binding"/>
    <property type="evidence" value="ECO:0007669"/>
    <property type="project" value="InterPro"/>
</dbReference>
<organism evidence="7 8">
    <name type="scientific">Parvimonas micra</name>
    <dbReference type="NCBI Taxonomy" id="33033"/>
    <lineage>
        <taxon>Bacteria</taxon>
        <taxon>Bacillati</taxon>
        <taxon>Bacillota</taxon>
        <taxon>Tissierellia</taxon>
        <taxon>Tissierellales</taxon>
        <taxon>Peptoniphilaceae</taxon>
        <taxon>Parvimonas</taxon>
    </lineage>
</organism>
<evidence type="ECO:0000256" key="4">
    <source>
        <dbReference type="ARBA" id="ARBA00022679"/>
    </source>
</evidence>
<evidence type="ECO:0000256" key="3">
    <source>
        <dbReference type="ARBA" id="ARBA00012239"/>
    </source>
</evidence>
<keyword evidence="5" id="KW-0663">Pyridoxal phosphate</keyword>
<evidence type="ECO:0000313" key="8">
    <source>
        <dbReference type="Proteomes" id="UP000031386"/>
    </source>
</evidence>
<dbReference type="InterPro" id="IPR015424">
    <property type="entry name" value="PyrdxlP-dep_Trfase"/>
</dbReference>
<dbReference type="CDD" id="cd06453">
    <property type="entry name" value="SufS_like"/>
    <property type="match status" value="1"/>
</dbReference>
<dbReference type="GO" id="GO:0031071">
    <property type="term" value="F:cysteine desulfurase activity"/>
    <property type="evidence" value="ECO:0007669"/>
    <property type="project" value="UniProtKB-EC"/>
</dbReference>
<dbReference type="AlphaFoldDB" id="A0A0B4RZJ5"/>
<protein>
    <recommendedName>
        <fullName evidence="3">cysteine desulfurase</fullName>
        <ecNumber evidence="3">2.8.1.7</ecNumber>
    </recommendedName>
</protein>
<comment type="catalytic activity">
    <reaction evidence="6">
        <text>(sulfur carrier)-H + L-cysteine = (sulfur carrier)-SH + L-alanine</text>
        <dbReference type="Rhea" id="RHEA:43892"/>
        <dbReference type="Rhea" id="RHEA-COMP:14737"/>
        <dbReference type="Rhea" id="RHEA-COMP:14739"/>
        <dbReference type="ChEBI" id="CHEBI:29917"/>
        <dbReference type="ChEBI" id="CHEBI:35235"/>
        <dbReference type="ChEBI" id="CHEBI:57972"/>
        <dbReference type="ChEBI" id="CHEBI:64428"/>
        <dbReference type="EC" id="2.8.1.7"/>
    </reaction>
</comment>
<dbReference type="GO" id="GO:0006534">
    <property type="term" value="P:cysteine metabolic process"/>
    <property type="evidence" value="ECO:0007669"/>
    <property type="project" value="InterPro"/>
</dbReference>
<dbReference type="RefSeq" id="WP_041953205.1">
    <property type="nucleotide sequence ID" value="NZ_CAUTAE010000015.1"/>
</dbReference>
<name>A0A0B4RZJ5_9FIRM</name>
<dbReference type="KEGG" id="pmic:NW74_00290"/>
<dbReference type="OrthoDB" id="9804366at2"/>
<dbReference type="Gene3D" id="3.90.1150.10">
    <property type="entry name" value="Aspartate Aminotransferase, domain 1"/>
    <property type="match status" value="1"/>
</dbReference>
<evidence type="ECO:0000256" key="1">
    <source>
        <dbReference type="ARBA" id="ARBA00001933"/>
    </source>
</evidence>
<dbReference type="InterPro" id="IPR015422">
    <property type="entry name" value="PyrdxlP-dep_Trfase_small"/>
</dbReference>
<dbReference type="Proteomes" id="UP000031386">
    <property type="component" value="Chromosome"/>
</dbReference>